<dbReference type="PROSITE" id="PS51186">
    <property type="entry name" value="GNAT"/>
    <property type="match status" value="1"/>
</dbReference>
<dbReference type="InterPro" id="IPR000182">
    <property type="entry name" value="GNAT_dom"/>
</dbReference>
<dbReference type="OrthoDB" id="3216107at2"/>
<comment type="caution">
    <text evidence="2">The sequence shown here is derived from an EMBL/GenBank/DDBJ whole genome shotgun (WGS) entry which is preliminary data.</text>
</comment>
<dbReference type="RefSeq" id="WP_133473748.1">
    <property type="nucleotide sequence ID" value="NZ_SNWP01000010.1"/>
</dbReference>
<sequence>MNKSLQSQKDNYTISTDTTIFDIETIHRYLSEESYWAKNIPVELVRKSIQNSLCFGIFLFDKQVGFARVITDKASFAYLGDVFVLPEHRGRGLSKWLMETIHAYPDLQGLRRWLLFTSDAHGLYSQFGWQPVPEQLTHRIMQIHNPDIYLPSAQ</sequence>
<dbReference type="InterPro" id="IPR016181">
    <property type="entry name" value="Acyl_CoA_acyltransferase"/>
</dbReference>
<dbReference type="PANTHER" id="PTHR43233">
    <property type="entry name" value="FAMILY N-ACETYLTRANSFERASE, PUTATIVE (AFU_ORTHOLOGUE AFUA_6G03350)-RELATED"/>
    <property type="match status" value="1"/>
</dbReference>
<dbReference type="CDD" id="cd04301">
    <property type="entry name" value="NAT_SF"/>
    <property type="match status" value="1"/>
</dbReference>
<dbReference type="InterPro" id="IPR053144">
    <property type="entry name" value="Acetyltransferase_Butenolide"/>
</dbReference>
<dbReference type="EMBL" id="SNWP01000010">
    <property type="protein sequence ID" value="TDO29143.1"/>
    <property type="molecule type" value="Genomic_DNA"/>
</dbReference>
<gene>
    <name evidence="2" type="ORF">BC659_1226</name>
</gene>
<accession>A0A4R6J1S0</accession>
<keyword evidence="2" id="KW-0808">Transferase</keyword>
<feature type="domain" description="N-acetyltransferase" evidence="1">
    <location>
        <begin position="12"/>
        <end position="146"/>
    </location>
</feature>
<dbReference type="SUPFAM" id="SSF55729">
    <property type="entry name" value="Acyl-CoA N-acyltransferases (Nat)"/>
    <property type="match status" value="1"/>
</dbReference>
<evidence type="ECO:0000259" key="1">
    <source>
        <dbReference type="PROSITE" id="PS51186"/>
    </source>
</evidence>
<reference evidence="2 3" key="1">
    <citation type="submission" date="2019-03" db="EMBL/GenBank/DDBJ databases">
        <title>Genomic Encyclopedia of Archaeal and Bacterial Type Strains, Phase II (KMG-II): from individual species to whole genera.</title>
        <authorList>
            <person name="Goeker M."/>
        </authorList>
    </citation>
    <scope>NUCLEOTIDE SEQUENCE [LARGE SCALE GENOMIC DNA]</scope>
    <source>
        <strain evidence="2 3">DSM 28323</strain>
    </source>
</reference>
<keyword evidence="3" id="KW-1185">Reference proteome</keyword>
<protein>
    <submittedName>
        <fullName evidence="2">Acetyltransferase (GNAT) family protein</fullName>
    </submittedName>
</protein>
<name>A0A4R6J1S0_9BACT</name>
<dbReference type="Pfam" id="PF13508">
    <property type="entry name" value="Acetyltransf_7"/>
    <property type="match status" value="1"/>
</dbReference>
<dbReference type="Proteomes" id="UP000295741">
    <property type="component" value="Unassembled WGS sequence"/>
</dbReference>
<dbReference type="GO" id="GO:0016747">
    <property type="term" value="F:acyltransferase activity, transferring groups other than amino-acyl groups"/>
    <property type="evidence" value="ECO:0007669"/>
    <property type="project" value="InterPro"/>
</dbReference>
<evidence type="ECO:0000313" key="3">
    <source>
        <dbReference type="Proteomes" id="UP000295741"/>
    </source>
</evidence>
<organism evidence="2 3">
    <name type="scientific">Sediminibacterium goheungense</name>
    <dbReference type="NCBI Taxonomy" id="1086393"/>
    <lineage>
        <taxon>Bacteria</taxon>
        <taxon>Pseudomonadati</taxon>
        <taxon>Bacteroidota</taxon>
        <taxon>Chitinophagia</taxon>
        <taxon>Chitinophagales</taxon>
        <taxon>Chitinophagaceae</taxon>
        <taxon>Sediminibacterium</taxon>
    </lineage>
</organism>
<dbReference type="PANTHER" id="PTHR43233:SF1">
    <property type="entry name" value="FAMILY N-ACETYLTRANSFERASE, PUTATIVE (AFU_ORTHOLOGUE AFUA_6G03350)-RELATED"/>
    <property type="match status" value="1"/>
</dbReference>
<dbReference type="Gene3D" id="3.40.630.30">
    <property type="match status" value="1"/>
</dbReference>
<evidence type="ECO:0000313" key="2">
    <source>
        <dbReference type="EMBL" id="TDO29143.1"/>
    </source>
</evidence>
<dbReference type="AlphaFoldDB" id="A0A4R6J1S0"/>
<proteinExistence type="predicted"/>